<sequence length="78" mass="8965">MNKNLWINIVKEPLEKTIDLAKLFCTLHLTNTYLFTPAYVIGPSMMPEYDFNGEVLTKHSDWRDLQFVICASSASNLI</sequence>
<dbReference type="Gramene" id="KZN04252">
    <property type="protein sequence ID" value="KZN04252"/>
    <property type="gene ID" value="DCAR_005106"/>
</dbReference>
<dbReference type="EMBL" id="LNRQ01000002">
    <property type="protein sequence ID" value="KZN04252.1"/>
    <property type="molecule type" value="Genomic_DNA"/>
</dbReference>
<comment type="caution">
    <text evidence="1">The sequence shown here is derived from an EMBL/GenBank/DDBJ whole genome shotgun (WGS) entry which is preliminary data.</text>
</comment>
<reference evidence="1" key="1">
    <citation type="journal article" date="2016" name="Nat. Genet.">
        <title>A high-quality carrot genome assembly provides new insights into carotenoid accumulation and asterid genome evolution.</title>
        <authorList>
            <person name="Iorizzo M."/>
            <person name="Ellison S."/>
            <person name="Senalik D."/>
            <person name="Zeng P."/>
            <person name="Satapoomin P."/>
            <person name="Huang J."/>
            <person name="Bowman M."/>
            <person name="Iovene M."/>
            <person name="Sanseverino W."/>
            <person name="Cavagnaro P."/>
            <person name="Yildiz M."/>
            <person name="Macko-Podgorni A."/>
            <person name="Moranska E."/>
            <person name="Grzebelus E."/>
            <person name="Grzebelus D."/>
            <person name="Ashrafi H."/>
            <person name="Zheng Z."/>
            <person name="Cheng S."/>
            <person name="Spooner D."/>
            <person name="Van Deynze A."/>
            <person name="Simon P."/>
        </authorList>
    </citation>
    <scope>NUCLEOTIDE SEQUENCE [LARGE SCALE GENOMIC DNA]</scope>
    <source>
        <tissue evidence="1">Leaf</tissue>
    </source>
</reference>
<name>A0A166CRY1_DAUCS</name>
<accession>A0A166CRY1</accession>
<gene>
    <name evidence="1" type="ORF">DCAR_005106</name>
</gene>
<proteinExistence type="predicted"/>
<protein>
    <submittedName>
        <fullName evidence="1">Uncharacterized protein</fullName>
    </submittedName>
</protein>
<dbReference type="AlphaFoldDB" id="A0A166CRY1"/>
<evidence type="ECO:0000313" key="1">
    <source>
        <dbReference type="EMBL" id="KZN04252.1"/>
    </source>
</evidence>
<organism evidence="1">
    <name type="scientific">Daucus carota subsp. sativus</name>
    <name type="common">Carrot</name>
    <dbReference type="NCBI Taxonomy" id="79200"/>
    <lineage>
        <taxon>Eukaryota</taxon>
        <taxon>Viridiplantae</taxon>
        <taxon>Streptophyta</taxon>
        <taxon>Embryophyta</taxon>
        <taxon>Tracheophyta</taxon>
        <taxon>Spermatophyta</taxon>
        <taxon>Magnoliopsida</taxon>
        <taxon>eudicotyledons</taxon>
        <taxon>Gunneridae</taxon>
        <taxon>Pentapetalae</taxon>
        <taxon>asterids</taxon>
        <taxon>campanulids</taxon>
        <taxon>Apiales</taxon>
        <taxon>Apiaceae</taxon>
        <taxon>Apioideae</taxon>
        <taxon>Scandiceae</taxon>
        <taxon>Daucinae</taxon>
        <taxon>Daucus</taxon>
        <taxon>Daucus sect. Daucus</taxon>
    </lineage>
</organism>